<dbReference type="PANTHER" id="PTHR33705:SF2">
    <property type="entry name" value="PHOSPHOCARRIER PROTEIN NPR"/>
    <property type="match status" value="1"/>
</dbReference>
<proteinExistence type="inferred from homology"/>
<evidence type="ECO:0000256" key="4">
    <source>
        <dbReference type="ARBA" id="ARBA00022683"/>
    </source>
</evidence>
<dbReference type="EMBL" id="NVUL01000073">
    <property type="protein sequence ID" value="PCI75515.1"/>
    <property type="molecule type" value="Genomic_DNA"/>
</dbReference>
<dbReference type="AlphaFoldDB" id="A0A2A4X0A5"/>
<sequence>MLKETTTIINKAGLHARAAAKLVELTGGLESAVQIGHEKMVDGKSILSLMMLAAVQGTDVSIEVDGPDEEQAMSAILALIQNRFDEPE</sequence>
<reference evidence="7" key="1">
    <citation type="submission" date="2017-08" db="EMBL/GenBank/DDBJ databases">
        <title>A dynamic microbial community with high functional redundancy inhabits the cold, oxic subseafloor aquifer.</title>
        <authorList>
            <person name="Tully B.J."/>
            <person name="Wheat C.G."/>
            <person name="Glazer B.T."/>
            <person name="Huber J.A."/>
        </authorList>
    </citation>
    <scope>NUCLEOTIDE SEQUENCE [LARGE SCALE GENOMIC DNA]</scope>
</reference>
<dbReference type="PRINTS" id="PR00107">
    <property type="entry name" value="PHOSPHOCPHPR"/>
</dbReference>
<dbReference type="GO" id="GO:0005737">
    <property type="term" value="C:cytoplasm"/>
    <property type="evidence" value="ECO:0007669"/>
    <property type="project" value="UniProtKB-SubCell"/>
</dbReference>
<dbReference type="InterPro" id="IPR000032">
    <property type="entry name" value="HPr-like"/>
</dbReference>
<evidence type="ECO:0000259" key="5">
    <source>
        <dbReference type="PROSITE" id="PS51350"/>
    </source>
</evidence>
<dbReference type="PROSITE" id="PS51350">
    <property type="entry name" value="PTS_HPR_DOM"/>
    <property type="match status" value="1"/>
</dbReference>
<keyword evidence="3" id="KW-0963">Cytoplasm</keyword>
<dbReference type="PROSITE" id="PS00589">
    <property type="entry name" value="PTS_HPR_SER"/>
    <property type="match status" value="1"/>
</dbReference>
<evidence type="ECO:0000256" key="2">
    <source>
        <dbReference type="ARBA" id="ARBA00010736"/>
    </source>
</evidence>
<dbReference type="Proteomes" id="UP000218767">
    <property type="component" value="Unassembled WGS sequence"/>
</dbReference>
<evidence type="ECO:0000313" key="6">
    <source>
        <dbReference type="EMBL" id="PCI75515.1"/>
    </source>
</evidence>
<comment type="caution">
    <text evidence="6">The sequence shown here is derived from an EMBL/GenBank/DDBJ whole genome shotgun (WGS) entry which is preliminary data.</text>
</comment>
<evidence type="ECO:0000256" key="1">
    <source>
        <dbReference type="ARBA" id="ARBA00004496"/>
    </source>
</evidence>
<dbReference type="PROSITE" id="PS00369">
    <property type="entry name" value="PTS_HPR_HIS"/>
    <property type="match status" value="1"/>
</dbReference>
<protein>
    <submittedName>
        <fullName evidence="6">Phosphocarrier protein HPr</fullName>
    </submittedName>
</protein>
<dbReference type="NCBIfam" id="TIGR01003">
    <property type="entry name" value="PTS_HPr_family"/>
    <property type="match status" value="1"/>
</dbReference>
<dbReference type="PANTHER" id="PTHR33705">
    <property type="entry name" value="PHOSPHOCARRIER PROTEIN HPR"/>
    <property type="match status" value="1"/>
</dbReference>
<comment type="similarity">
    <text evidence="2">Belongs to the HPr family.</text>
</comment>
<comment type="subcellular location">
    <subcellularLocation>
        <location evidence="1">Cytoplasm</location>
    </subcellularLocation>
</comment>
<keyword evidence="4" id="KW-0598">Phosphotransferase system</keyword>
<dbReference type="GO" id="GO:0009401">
    <property type="term" value="P:phosphoenolpyruvate-dependent sugar phosphotransferase system"/>
    <property type="evidence" value="ECO:0007669"/>
    <property type="project" value="UniProtKB-KW"/>
</dbReference>
<organism evidence="6 7">
    <name type="scientific">SAR86 cluster bacterium</name>
    <dbReference type="NCBI Taxonomy" id="2030880"/>
    <lineage>
        <taxon>Bacteria</taxon>
        <taxon>Pseudomonadati</taxon>
        <taxon>Pseudomonadota</taxon>
        <taxon>Gammaproteobacteria</taxon>
        <taxon>SAR86 cluster</taxon>
    </lineage>
</organism>
<dbReference type="Gene3D" id="3.30.1340.10">
    <property type="entry name" value="HPr-like"/>
    <property type="match status" value="1"/>
</dbReference>
<gene>
    <name evidence="6" type="ORF">COB20_12785</name>
</gene>
<evidence type="ECO:0000313" key="7">
    <source>
        <dbReference type="Proteomes" id="UP000218767"/>
    </source>
</evidence>
<dbReference type="InterPro" id="IPR035895">
    <property type="entry name" value="HPr-like_sf"/>
</dbReference>
<dbReference type="InterPro" id="IPR002114">
    <property type="entry name" value="PTS_HPr_Ser_P_site"/>
</dbReference>
<dbReference type="Pfam" id="PF00381">
    <property type="entry name" value="PTS-HPr"/>
    <property type="match status" value="1"/>
</dbReference>
<name>A0A2A4X0A5_9GAMM</name>
<dbReference type="InterPro" id="IPR050399">
    <property type="entry name" value="HPr"/>
</dbReference>
<accession>A0A2A4X0A5</accession>
<dbReference type="CDD" id="cd00367">
    <property type="entry name" value="PTS-HPr_like"/>
    <property type="match status" value="1"/>
</dbReference>
<dbReference type="SUPFAM" id="SSF55594">
    <property type="entry name" value="HPr-like"/>
    <property type="match status" value="1"/>
</dbReference>
<evidence type="ECO:0000256" key="3">
    <source>
        <dbReference type="ARBA" id="ARBA00022490"/>
    </source>
</evidence>
<feature type="domain" description="HPr" evidence="5">
    <location>
        <begin position="1"/>
        <end position="87"/>
    </location>
</feature>
<dbReference type="InterPro" id="IPR001020">
    <property type="entry name" value="PTS_HPr_His_P_site"/>
</dbReference>